<reference evidence="1" key="1">
    <citation type="journal article" date="2023" name="IMA Fungus">
        <title>Comparative genomic study of the Penicillium genus elucidates a diverse pangenome and 15 lateral gene transfer events.</title>
        <authorList>
            <person name="Petersen C."/>
            <person name="Sorensen T."/>
            <person name="Nielsen M.R."/>
            <person name="Sondergaard T.E."/>
            <person name="Sorensen J.L."/>
            <person name="Fitzpatrick D.A."/>
            <person name="Frisvad J.C."/>
            <person name="Nielsen K.L."/>
        </authorList>
    </citation>
    <scope>NUCLEOTIDE SEQUENCE</scope>
    <source>
        <strain evidence="1">IBT 15450</strain>
    </source>
</reference>
<dbReference type="EMBL" id="JAQJZL010000016">
    <property type="protein sequence ID" value="KAJ6023641.1"/>
    <property type="molecule type" value="Genomic_DNA"/>
</dbReference>
<protein>
    <submittedName>
        <fullName evidence="1">Uncharacterized protein</fullName>
    </submittedName>
</protein>
<sequence>MASVSGYSQATPRWIHLAHTGRAESHRVLLRRQASHAVSTRVFLRGRAVDEGSILPAGYSEKVTLVKGQERNNDVCDW</sequence>
<reference evidence="1" key="2">
    <citation type="submission" date="2023-01" db="EMBL/GenBank/DDBJ databases">
        <authorList>
            <person name="Petersen C."/>
        </authorList>
    </citation>
    <scope>NUCLEOTIDE SEQUENCE</scope>
    <source>
        <strain evidence="1">IBT 15450</strain>
    </source>
</reference>
<proteinExistence type="predicted"/>
<accession>A0AAD6I0Z5</accession>
<dbReference type="AlphaFoldDB" id="A0AAD6I0Z5"/>
<gene>
    <name evidence="1" type="ORF">N7460_014036</name>
</gene>
<name>A0AAD6I0Z5_PENCN</name>
<organism evidence="1 2">
    <name type="scientific">Penicillium canescens</name>
    <dbReference type="NCBI Taxonomy" id="5083"/>
    <lineage>
        <taxon>Eukaryota</taxon>
        <taxon>Fungi</taxon>
        <taxon>Dikarya</taxon>
        <taxon>Ascomycota</taxon>
        <taxon>Pezizomycotina</taxon>
        <taxon>Eurotiomycetes</taxon>
        <taxon>Eurotiomycetidae</taxon>
        <taxon>Eurotiales</taxon>
        <taxon>Aspergillaceae</taxon>
        <taxon>Penicillium</taxon>
    </lineage>
</organism>
<evidence type="ECO:0000313" key="1">
    <source>
        <dbReference type="EMBL" id="KAJ6023641.1"/>
    </source>
</evidence>
<keyword evidence="2" id="KW-1185">Reference proteome</keyword>
<evidence type="ECO:0000313" key="2">
    <source>
        <dbReference type="Proteomes" id="UP001219568"/>
    </source>
</evidence>
<comment type="caution">
    <text evidence="1">The sequence shown here is derived from an EMBL/GenBank/DDBJ whole genome shotgun (WGS) entry which is preliminary data.</text>
</comment>
<dbReference type="Proteomes" id="UP001219568">
    <property type="component" value="Unassembled WGS sequence"/>
</dbReference>